<comment type="caution">
    <text evidence="1">The sequence shown here is derived from an EMBL/GenBank/DDBJ whole genome shotgun (WGS) entry which is preliminary data.</text>
</comment>
<dbReference type="AlphaFoldDB" id="A0A1E3WHP1"/>
<evidence type="ECO:0000313" key="2">
    <source>
        <dbReference type="Proteomes" id="UP000095131"/>
    </source>
</evidence>
<protein>
    <submittedName>
        <fullName evidence="1">Uncharacterized protein</fullName>
    </submittedName>
</protein>
<name>A0A1E3WHP1_9VIBR</name>
<dbReference type="Proteomes" id="UP000095131">
    <property type="component" value="Unassembled WGS sequence"/>
</dbReference>
<evidence type="ECO:0000313" key="1">
    <source>
        <dbReference type="EMBL" id="ODS05042.1"/>
    </source>
</evidence>
<organism evidence="1 2">
    <name type="scientific">Vibrio scophthalmi</name>
    <dbReference type="NCBI Taxonomy" id="45658"/>
    <lineage>
        <taxon>Bacteria</taxon>
        <taxon>Pseudomonadati</taxon>
        <taxon>Pseudomonadota</taxon>
        <taxon>Gammaproteobacteria</taxon>
        <taxon>Vibrionales</taxon>
        <taxon>Vibrionaceae</taxon>
        <taxon>Vibrio</taxon>
    </lineage>
</organism>
<dbReference type="PATRIC" id="fig|45658.8.peg.4161"/>
<sequence>MMKANKRPALVEKFTSMFLDNLNENLPGFLQPLALSAQSLMTSEKAEKVFRASISENELS</sequence>
<accession>A0A1E3WHP1</accession>
<reference evidence="1 2" key="1">
    <citation type="submission" date="2016-08" db="EMBL/GenBank/DDBJ databases">
        <title>Genome sequencing of Vibrio scophthalmi strain FP3289, an isolated from Paralichthys olivaceus.</title>
        <authorList>
            <person name="Han H.-J."/>
        </authorList>
    </citation>
    <scope>NUCLEOTIDE SEQUENCE [LARGE SCALE GENOMIC DNA]</scope>
    <source>
        <strain evidence="1 2">FP3289</strain>
    </source>
</reference>
<gene>
    <name evidence="1" type="ORF">VSF3289_04182</name>
</gene>
<proteinExistence type="predicted"/>
<dbReference type="EMBL" id="MDCJ01000007">
    <property type="protein sequence ID" value="ODS05042.1"/>
    <property type="molecule type" value="Genomic_DNA"/>
</dbReference>